<dbReference type="Proteomes" id="UP000240509">
    <property type="component" value="Unassembled WGS sequence"/>
</dbReference>
<organism evidence="4 5">
    <name type="scientific">Alkalicoccus saliphilus</name>
    <dbReference type="NCBI Taxonomy" id="200989"/>
    <lineage>
        <taxon>Bacteria</taxon>
        <taxon>Bacillati</taxon>
        <taxon>Bacillota</taxon>
        <taxon>Bacilli</taxon>
        <taxon>Bacillales</taxon>
        <taxon>Bacillaceae</taxon>
        <taxon>Alkalicoccus</taxon>
    </lineage>
</organism>
<reference evidence="4 5" key="1">
    <citation type="submission" date="2018-03" db="EMBL/GenBank/DDBJ databases">
        <title>Alkalicoccus saliphilus sp. nov., isolated from a mineral pool.</title>
        <authorList>
            <person name="Zhao B."/>
        </authorList>
    </citation>
    <scope>NUCLEOTIDE SEQUENCE [LARGE SCALE GENOMIC DNA]</scope>
    <source>
        <strain evidence="4 5">6AG</strain>
    </source>
</reference>
<dbReference type="PROSITE" id="PS51186">
    <property type="entry name" value="GNAT"/>
    <property type="match status" value="1"/>
</dbReference>
<dbReference type="InterPro" id="IPR000182">
    <property type="entry name" value="GNAT_dom"/>
</dbReference>
<dbReference type="SUPFAM" id="SSF55729">
    <property type="entry name" value="Acyl-CoA N-acyltransferases (Nat)"/>
    <property type="match status" value="1"/>
</dbReference>
<evidence type="ECO:0000256" key="2">
    <source>
        <dbReference type="ARBA" id="ARBA00023315"/>
    </source>
</evidence>
<accession>A0A2T4U3N7</accession>
<feature type="domain" description="N-acetyltransferase" evidence="3">
    <location>
        <begin position="4"/>
        <end position="152"/>
    </location>
</feature>
<evidence type="ECO:0000313" key="4">
    <source>
        <dbReference type="EMBL" id="PTL38014.1"/>
    </source>
</evidence>
<dbReference type="Pfam" id="PF00583">
    <property type="entry name" value="Acetyltransf_1"/>
    <property type="match status" value="1"/>
</dbReference>
<sequence>MTKLTMHPVTAENWREITALTPKENQERFIENNAVSILESIYETEHEWRCFGLYQGKDAAGFIMIGAEDKEEGWIWLDRFMLDEKFQEKGLGSSFLKTAVEYIRRNYKVREIILSVTEENKAAKTFYEKHGFQNPGRIDPENGEEIFSLRLSG</sequence>
<dbReference type="InterPro" id="IPR050680">
    <property type="entry name" value="YpeA/RimI_acetyltransf"/>
</dbReference>
<dbReference type="GO" id="GO:0016747">
    <property type="term" value="F:acyltransferase activity, transferring groups other than amino-acyl groups"/>
    <property type="evidence" value="ECO:0007669"/>
    <property type="project" value="InterPro"/>
</dbReference>
<dbReference type="EMBL" id="PZJJ01000026">
    <property type="protein sequence ID" value="PTL38014.1"/>
    <property type="molecule type" value="Genomic_DNA"/>
</dbReference>
<dbReference type="InterPro" id="IPR016181">
    <property type="entry name" value="Acyl_CoA_acyltransferase"/>
</dbReference>
<dbReference type="RefSeq" id="WP_107585749.1">
    <property type="nucleotide sequence ID" value="NZ_PZJJ01000026.1"/>
</dbReference>
<dbReference type="PANTHER" id="PTHR43420:SF47">
    <property type="entry name" value="N-ACETYLTRANSFERASE DOMAIN-CONTAINING PROTEIN"/>
    <property type="match status" value="1"/>
</dbReference>
<dbReference type="PANTHER" id="PTHR43420">
    <property type="entry name" value="ACETYLTRANSFERASE"/>
    <property type="match status" value="1"/>
</dbReference>
<name>A0A2T4U3N7_9BACI</name>
<comment type="caution">
    <text evidence="4">The sequence shown here is derived from an EMBL/GenBank/DDBJ whole genome shotgun (WGS) entry which is preliminary data.</text>
</comment>
<gene>
    <name evidence="4" type="ORF">C6Y45_13440</name>
</gene>
<keyword evidence="2" id="KW-0012">Acyltransferase</keyword>
<dbReference type="CDD" id="cd04301">
    <property type="entry name" value="NAT_SF"/>
    <property type="match status" value="1"/>
</dbReference>
<evidence type="ECO:0000256" key="1">
    <source>
        <dbReference type="ARBA" id="ARBA00022679"/>
    </source>
</evidence>
<dbReference type="Gene3D" id="3.40.630.30">
    <property type="match status" value="1"/>
</dbReference>
<keyword evidence="5" id="KW-1185">Reference proteome</keyword>
<protein>
    <submittedName>
        <fullName evidence="4">N-acetyltransferase</fullName>
    </submittedName>
</protein>
<dbReference type="AlphaFoldDB" id="A0A2T4U3N7"/>
<evidence type="ECO:0000313" key="5">
    <source>
        <dbReference type="Proteomes" id="UP000240509"/>
    </source>
</evidence>
<evidence type="ECO:0000259" key="3">
    <source>
        <dbReference type="PROSITE" id="PS51186"/>
    </source>
</evidence>
<proteinExistence type="predicted"/>
<keyword evidence="1 4" id="KW-0808">Transferase</keyword>
<dbReference type="OrthoDB" id="9127144at2"/>